<organism evidence="1">
    <name type="scientific">uncultured Caudovirales phage</name>
    <dbReference type="NCBI Taxonomy" id="2100421"/>
    <lineage>
        <taxon>Viruses</taxon>
        <taxon>Duplodnaviria</taxon>
        <taxon>Heunggongvirae</taxon>
        <taxon>Uroviricota</taxon>
        <taxon>Caudoviricetes</taxon>
        <taxon>Peduoviridae</taxon>
        <taxon>Maltschvirus</taxon>
        <taxon>Maltschvirus maltsch</taxon>
    </lineage>
</organism>
<dbReference type="Gene3D" id="3.30.420.10">
    <property type="entry name" value="Ribonuclease H-like superfamily/Ribonuclease H"/>
    <property type="match status" value="1"/>
</dbReference>
<dbReference type="GO" id="GO:0003676">
    <property type="term" value="F:nucleic acid binding"/>
    <property type="evidence" value="ECO:0007669"/>
    <property type="project" value="InterPro"/>
</dbReference>
<reference evidence="1" key="1">
    <citation type="submission" date="2020-04" db="EMBL/GenBank/DDBJ databases">
        <authorList>
            <person name="Chiriac C."/>
            <person name="Salcher M."/>
            <person name="Ghai R."/>
            <person name="Kavagutti S V."/>
        </authorList>
    </citation>
    <scope>NUCLEOTIDE SEQUENCE</scope>
</reference>
<dbReference type="InterPro" id="IPR036397">
    <property type="entry name" value="RNaseH_sf"/>
</dbReference>
<dbReference type="EMBL" id="LR796388">
    <property type="protein sequence ID" value="CAB4141244.1"/>
    <property type="molecule type" value="Genomic_DNA"/>
</dbReference>
<evidence type="ECO:0000313" key="1">
    <source>
        <dbReference type="EMBL" id="CAB4141244.1"/>
    </source>
</evidence>
<name>A0A6J5M3B2_9CAUD</name>
<sequence>MIEYVVGIDYSMSCPSICAHKGTESWSLSNCKFYFLTNKKRNILKDSIFYSNLHKDFITQEERFHNISEWALSVIPENSIIGIEDYAFAAKGVVFNIGECTGLLKHKLWKSNFEINTFPPSTIKKFATGKGNSNKIGMYESFVKETNFHIDKKLLCKIGDSPLSDVIDSYYIAKLAHSNFSK</sequence>
<proteinExistence type="predicted"/>
<accession>A0A6J5M3B2</accession>
<protein>
    <submittedName>
        <fullName evidence="1">Uncharacterized protein</fullName>
    </submittedName>
</protein>
<gene>
    <name evidence="1" type="ORF">UFOVP410_83</name>
</gene>